<evidence type="ECO:0000313" key="1">
    <source>
        <dbReference type="EMBL" id="MCP9761857.1"/>
    </source>
</evidence>
<keyword evidence="2" id="KW-1185">Reference proteome</keyword>
<reference evidence="1 2" key="1">
    <citation type="submission" date="2018-11" db="EMBL/GenBank/DDBJ databases">
        <title>Novel bacteria species description.</title>
        <authorList>
            <person name="Han J.-H."/>
        </authorList>
    </citation>
    <scope>NUCLEOTIDE SEQUENCE [LARGE SCALE GENOMIC DNA]</scope>
    <source>
        <strain evidence="1 2">KCTC23259</strain>
    </source>
</reference>
<comment type="caution">
    <text evidence="1">The sequence shown here is derived from an EMBL/GenBank/DDBJ whole genome shotgun (WGS) entry which is preliminary data.</text>
</comment>
<dbReference type="Proteomes" id="UP001204144">
    <property type="component" value="Unassembled WGS sequence"/>
</dbReference>
<accession>A0AAE3KR46</accession>
<protein>
    <submittedName>
        <fullName evidence="1">Uncharacterized protein</fullName>
    </submittedName>
</protein>
<dbReference type="AlphaFoldDB" id="A0AAE3KR46"/>
<organism evidence="1 2">
    <name type="scientific">Lacihabitans soyangensis</name>
    <dbReference type="NCBI Taxonomy" id="869394"/>
    <lineage>
        <taxon>Bacteria</taxon>
        <taxon>Pseudomonadati</taxon>
        <taxon>Bacteroidota</taxon>
        <taxon>Cytophagia</taxon>
        <taxon>Cytophagales</taxon>
        <taxon>Leadbetterellaceae</taxon>
        <taxon>Lacihabitans</taxon>
    </lineage>
</organism>
<proteinExistence type="predicted"/>
<sequence>MGFSFKNDKLWVFGTNKTEKLGLRIFKSRKQDYFYKKIIEIEEAVNVTFFGHQLLFTTFFERH</sequence>
<gene>
    <name evidence="1" type="ORF">EGI31_02740</name>
</gene>
<name>A0AAE3KR46_9BACT</name>
<dbReference type="EMBL" id="RJUF01000003">
    <property type="protein sequence ID" value="MCP9761857.1"/>
    <property type="molecule type" value="Genomic_DNA"/>
</dbReference>
<evidence type="ECO:0000313" key="2">
    <source>
        <dbReference type="Proteomes" id="UP001204144"/>
    </source>
</evidence>